<feature type="domain" description="Carboxylesterase type B" evidence="4">
    <location>
        <begin position="548"/>
        <end position="1062"/>
    </location>
</feature>
<dbReference type="Proteomes" id="UP000284706">
    <property type="component" value="Unassembled WGS sequence"/>
</dbReference>
<feature type="chain" id="PRO_5018984411" description="Carboxylesterase type B domain-containing protein" evidence="3">
    <location>
        <begin position="19"/>
        <end position="1103"/>
    </location>
</feature>
<dbReference type="PANTHER" id="PTHR11559">
    <property type="entry name" value="CARBOXYLESTERASE"/>
    <property type="match status" value="1"/>
</dbReference>
<keyword evidence="2" id="KW-0378">Hydrolase</keyword>
<evidence type="ECO:0000313" key="5">
    <source>
        <dbReference type="EMBL" id="PPQ66238.1"/>
    </source>
</evidence>
<evidence type="ECO:0000259" key="4">
    <source>
        <dbReference type="Pfam" id="PF00135"/>
    </source>
</evidence>
<name>A0A409VJ11_9AGAR</name>
<proteinExistence type="inferred from homology"/>
<comment type="similarity">
    <text evidence="1">Belongs to the type-B carboxylesterase/lipase family.</text>
</comment>
<dbReference type="PROSITE" id="PS00122">
    <property type="entry name" value="CARBOXYLESTERASE_B_1"/>
    <property type="match status" value="2"/>
</dbReference>
<feature type="domain" description="Carboxylesterase type B" evidence="4">
    <location>
        <begin position="25"/>
        <end position="476"/>
    </location>
</feature>
<dbReference type="EMBL" id="NHYE01005635">
    <property type="protein sequence ID" value="PPQ66238.1"/>
    <property type="molecule type" value="Genomic_DNA"/>
</dbReference>
<dbReference type="InterPro" id="IPR029058">
    <property type="entry name" value="AB_hydrolase_fold"/>
</dbReference>
<dbReference type="SUPFAM" id="SSF53474">
    <property type="entry name" value="alpha/beta-Hydrolases"/>
    <property type="match status" value="2"/>
</dbReference>
<evidence type="ECO:0000256" key="1">
    <source>
        <dbReference type="ARBA" id="ARBA00005964"/>
    </source>
</evidence>
<evidence type="ECO:0000313" key="6">
    <source>
        <dbReference type="Proteomes" id="UP000284706"/>
    </source>
</evidence>
<feature type="signal peptide" evidence="3">
    <location>
        <begin position="1"/>
        <end position="18"/>
    </location>
</feature>
<dbReference type="Gene3D" id="3.40.50.1820">
    <property type="entry name" value="alpha/beta hydrolase"/>
    <property type="match status" value="2"/>
</dbReference>
<keyword evidence="6" id="KW-1185">Reference proteome</keyword>
<dbReference type="OrthoDB" id="408631at2759"/>
<gene>
    <name evidence="5" type="ORF">CVT26_010939</name>
</gene>
<dbReference type="InterPro" id="IPR019826">
    <property type="entry name" value="Carboxylesterase_B_AS"/>
</dbReference>
<evidence type="ECO:0000256" key="3">
    <source>
        <dbReference type="SAM" id="SignalP"/>
    </source>
</evidence>
<dbReference type="PROSITE" id="PS00941">
    <property type="entry name" value="CARBOXYLESTERASE_B_2"/>
    <property type="match status" value="2"/>
</dbReference>
<dbReference type="InterPro" id="IPR019819">
    <property type="entry name" value="Carboxylesterase_B_CS"/>
</dbReference>
<accession>A0A409VJ11</accession>
<evidence type="ECO:0000256" key="2">
    <source>
        <dbReference type="ARBA" id="ARBA00022801"/>
    </source>
</evidence>
<dbReference type="STRING" id="231916.A0A409VJ11"/>
<dbReference type="InParanoid" id="A0A409VJ11"/>
<sequence length="1103" mass="118590">MLKVASVLLLLALHACAASSPDPRPIVKLNYGSFQGNTSGGVTEFLGMPFAAPPVGNLRFEPPRPPIPFNGVRQATSFGAACFQQAISITKINLTVLETIFPELGSLASASPTGISEDCLFVNVITPSNIPHGKKLPVLLWIYGGGFEIGDSSFNPGNTVVARSVALGEPVIHVSANYRLNAFGFLGGKEVKAAGLGNIGLRDQRFAMEWVQQHISAFGGDPSKVTIWGESAGAISVGLQLVINNGNPGGLFHGAVMESGSPYGLPDITAGQPAFDQLVVNTGCSGSSNPIACLRTVPFEQLGAAVNKSSDFFSFTSLNVIWAPSIDGSVIQRNPPNSVEEGLYAKVPVITGDCDDEGTLFSLSNLNITTNAEFSAYLRSNYNFPNSKLAAVSQAYPDDVTQGSPFGTGKANAVTPEFKRLAAVLGDFYFQAPRRFFLQVASKTQKTFAYLYKRGKTQPILGAFHTTDLPEFYGASTSPDFIATDALTQRPKILVSDEGEMKTLSYLNPWSSSAGFPLHPFLCRTMKLISALLLFTRTWGVFSLAWRPIVELDYGTFEGNTTNGVTKFLGMPFAAPPYAYNYACTFHAVLMLVFSIGDLRFSPPQPPVPILGVRQAMAFGPACFQQALSVSKINPTVLKTLMPELESLVPSPDSIAEDCLYINVLTPSDIPKKLPILVSVGQWIYGGGFETGDSSVDQGDSLVARSIALGEPVIYVSANYRLSAFGFLGGKEIKEAGLGNVGLRDQRFALEWVQKYISTFGGDSKKVTIWGESAGAVSVGVHMVVNNGNSAGLFHRAIMESGSPYGLPDILASQSTFDQIVADTGCRGASNPIDCLRSVPFKKLGAAVNRTSDFFSFASLNLVWGPKVDGSFIQRNPPKSIQEGLYAKVPVMTGDCEDEGTIFSLSSLNITVTSNASTNAEFLSYLRDNYNFPSNLLDAVSKAYPENVTQGSPFNTGLANAITPEFKRLAAIQGDFALQAPRRFFLQIVSKTQRAFAFLYSRGKAQPILGAFHTTDIPEFYGASKSPDFIATDALINFAYTGNPNFPKNPISLLSKIEWPAWTASGNPPLLTFVDPSPNVTITFDNYRQEAMELLTNISLEIS</sequence>
<keyword evidence="3" id="KW-0732">Signal</keyword>
<organism evidence="5 6">
    <name type="scientific">Gymnopilus dilepis</name>
    <dbReference type="NCBI Taxonomy" id="231916"/>
    <lineage>
        <taxon>Eukaryota</taxon>
        <taxon>Fungi</taxon>
        <taxon>Dikarya</taxon>
        <taxon>Basidiomycota</taxon>
        <taxon>Agaricomycotina</taxon>
        <taxon>Agaricomycetes</taxon>
        <taxon>Agaricomycetidae</taxon>
        <taxon>Agaricales</taxon>
        <taxon>Agaricineae</taxon>
        <taxon>Hymenogastraceae</taxon>
        <taxon>Gymnopilus</taxon>
    </lineage>
</organism>
<dbReference type="GO" id="GO:0016787">
    <property type="term" value="F:hydrolase activity"/>
    <property type="evidence" value="ECO:0007669"/>
    <property type="project" value="UniProtKB-KW"/>
</dbReference>
<dbReference type="AlphaFoldDB" id="A0A409VJ11"/>
<dbReference type="InterPro" id="IPR050309">
    <property type="entry name" value="Type-B_Carboxylest/Lipase"/>
</dbReference>
<reference evidence="5 6" key="1">
    <citation type="journal article" date="2018" name="Evol. Lett.">
        <title>Horizontal gene cluster transfer increased hallucinogenic mushroom diversity.</title>
        <authorList>
            <person name="Reynolds H.T."/>
            <person name="Vijayakumar V."/>
            <person name="Gluck-Thaler E."/>
            <person name="Korotkin H.B."/>
            <person name="Matheny P.B."/>
            <person name="Slot J.C."/>
        </authorList>
    </citation>
    <scope>NUCLEOTIDE SEQUENCE [LARGE SCALE GENOMIC DNA]</scope>
    <source>
        <strain evidence="5 6">SRW20</strain>
    </source>
</reference>
<dbReference type="Pfam" id="PF00135">
    <property type="entry name" value="COesterase"/>
    <property type="match status" value="2"/>
</dbReference>
<dbReference type="InterPro" id="IPR002018">
    <property type="entry name" value="CarbesteraseB"/>
</dbReference>
<comment type="caution">
    <text evidence="5">The sequence shown here is derived from an EMBL/GenBank/DDBJ whole genome shotgun (WGS) entry which is preliminary data.</text>
</comment>
<protein>
    <recommendedName>
        <fullName evidence="4">Carboxylesterase type B domain-containing protein</fullName>
    </recommendedName>
</protein>